<evidence type="ECO:0000313" key="19">
    <source>
        <dbReference type="Proteomes" id="UP000008549"/>
    </source>
</evidence>
<name>A8XT84_CAEBR</name>
<dbReference type="GO" id="GO:0003723">
    <property type="term" value="F:RNA binding"/>
    <property type="evidence" value="ECO:0007669"/>
    <property type="project" value="InterPro"/>
</dbReference>
<dbReference type="GO" id="GO:0042800">
    <property type="term" value="F:histone H3K4 methyltransferase activity"/>
    <property type="evidence" value="ECO:0000318"/>
    <property type="project" value="GO_Central"/>
</dbReference>
<feature type="region of interest" description="Disordered" evidence="13">
    <location>
        <begin position="921"/>
        <end position="1061"/>
    </location>
</feature>
<dbReference type="SUPFAM" id="SSF52540">
    <property type="entry name" value="P-loop containing nucleoside triphosphate hydrolases"/>
    <property type="match status" value="1"/>
</dbReference>
<keyword evidence="3" id="KW-0489">Methyltransferase</keyword>
<dbReference type="eggNOG" id="KOG1489">
    <property type="taxonomic scope" value="Eukaryota"/>
</dbReference>
<dbReference type="InterPro" id="IPR046341">
    <property type="entry name" value="SET_dom_sf"/>
</dbReference>
<dbReference type="InterPro" id="IPR044570">
    <property type="entry name" value="Set1-like"/>
</dbReference>
<evidence type="ECO:0000256" key="2">
    <source>
        <dbReference type="ARBA" id="ARBA00012182"/>
    </source>
</evidence>
<feature type="compositionally biased region" description="Basic and acidic residues" evidence="13">
    <location>
        <begin position="1173"/>
        <end position="1182"/>
    </location>
</feature>
<dbReference type="eggNOG" id="KOG1080">
    <property type="taxonomic scope" value="Eukaryota"/>
</dbReference>
<keyword evidence="19" id="KW-1185">Reference proteome</keyword>
<feature type="compositionally biased region" description="Polar residues" evidence="13">
    <location>
        <begin position="1018"/>
        <end position="1032"/>
    </location>
</feature>
<dbReference type="GO" id="GO:0048188">
    <property type="term" value="C:Set1C/COMPASS complex"/>
    <property type="evidence" value="ECO:0000318"/>
    <property type="project" value="GO_Central"/>
</dbReference>
<dbReference type="PROSITE" id="PS51710">
    <property type="entry name" value="G_OBG"/>
    <property type="match status" value="1"/>
</dbReference>
<dbReference type="InterPro" id="IPR036726">
    <property type="entry name" value="GTP1_OBG_dom_sf"/>
</dbReference>
<evidence type="ECO:0000256" key="4">
    <source>
        <dbReference type="ARBA" id="ARBA00022679"/>
    </source>
</evidence>
<dbReference type="InterPro" id="IPR006169">
    <property type="entry name" value="GTP1_OBG_dom"/>
</dbReference>
<sequence>MRLSLIRRATISQIQKLIKDDLNILKVDKFVLNVKAGSGGSGLARYDGVGGNGGDVFFVPKPSLAFADIKSRLKNKMKIRSDNGGNATKTTLIGQHAKHQFFDVPVGIEVVDRDNNVLIARCSKPFGRYLIAHGGQGGYVKTGYKGARGEALDVEIHLKLRPNIGLLGFPNAGKSTLLKALVPEKSVKIAEYAFTTVHPQLAFYKSKNDNNSSLLEDNMFTLSVADLPGIIEGASQNRGKGYKFLKHLEYADVIVMIIDSQGFQLKNDLDCPFRTPLESVSLLNKELELYDPKLVRKPAICILNKADTLDEKQKKEISLLISSLGTQKWVDDVPEDLRPKTPMKFEHAIQLSAKSKDIDEFKKILTLMRHHLHTLSDMKENPEDRRATNNRNNNQKGENHRCRNAWQKIFEPGKHILRIDGAPPQQCSREDFERVKRAGVRKIPDGTLADPREHQDSMKNSIYHDVRLRSTNRYLPLPRFRIDSNYCTVPPKREVSLFNMDDNCTEILLKDFAQACGEVEKAYVCHHPETQRHMKMAYVVFKTPKEANNFCNKYETQNLLATKCTCKIDPFLSSLNDAYENATKCPLPQLPRDLAAIDNTVLKELRNSFLRGKEEIYEEEEEEPYVSEMDPNVTSTSNFVNDTQNYQTEMDLGWIKLRFSPVQLSFSSEPSPEVPPPPPPPIRIPSPPPPPPPKPLTMPPIPIPAPHYGHFLPSSSSMPEFCPSDLKDEMKQPAVPLSPTQNSSESSAENLDINTDVKTPKQFRFGGWMQKTPMANNVLKEMKKRLYCEEEFEPTPRPKDEKLMHIENDAFLDENFKSPEPPPSYSREDPYRSSSRVSNSRRRHRSGSSSDEKEQSQRSSSRRHHRRTDSSNRSMDNGDDKGVVKETTVIKLEKRSIKYGSGEMYEQVHIRKRTAVIRGKEQQLEDISSDENNSASVSGSTSTSTTATYPDLSDEERKKKKKCTSPNGPAKGAKAFGWSDIDESDDDNRIRRGGRSKKNESERKSRLLTSSSSKRDISNSQASSTPNLKSSRTPPPPPPSRGHPLHPMQHPNAYPVHHPHHIPPPPHMMPFYPMPPHHLPHGPPVPMMIPPAMSNKGIANCDFRQPPPGFISSFTTSYPPVPNIPPPSAIPVRYQAPHLPQPGLVHITSLSAIPDAAEGVPGPPSLRPSQRTDSSRNSESPEGHNITLQQRFSQLFGAKKEEQAQSFEVERREYAPRNFEPQDDRHSLEDMDVEVSSDGETNSQIERSECMEEKRQQMMERINEIRAPIVQSCHKQIVNELQSKISDDLRQQIMRQCMAHLDEKLRLKAIADVEKMKREREEKAKQEVAKPNTNMIAELMTLYTNQSFANIGRRNIVYRKQKPIPKRKHTRKEHHHDQDGLSSPRSPRSVNSSRDSSPIQRSRRVSSSSSKSSLSKSSSDNSDDSDAEESPKIRKRIPSASSSEQAERRSFSSTSLRSGNSEKRLSELSGSERSSSDSELDINEGNKSRKRKLVASSGEEASSFSSRDSSPEPAEDLEPLVKKISSPSEFSSNKIGMEQESSATANGPILEEAITSGPLTLDSSYLSYKIVNWEEANRSVSNLPGNSIRSEEYHPFTTEHCYFKIEHRKHSEIQIFDKHPELLDGQKPLIISPAPWGGMPDFGIEGTGPLIYMDSVDDKPATNDFPRKKQKPRKQVFEKDYYEFKEPEIIKPPAAPRPKKIYKERTAEEKKKIVHDCANLPDLEDQWYMRSVLNRMQSIMPVEELPWKRILAFREMIMPEEPVLRVNPIRSKKGLPEAFYEDPELDGVIPVAEGCARARPYKKMTMKQKRSLVRRPENESHPTAIFSERDETIMRHQHVANKDMRLLQRRLLATLGDTNNDFFKINQLKFRKKMIKFARSRIHGWGLYALETIAQDEMIVEYIGQKIRSLVAEEREKAYERRGIGSSYLFRIDEHSVIDATRRGNFARFINHSCQPNFMPSRTVIQKGDEITYDYKFPLEDDKIDCLCGAKSCRGYLN</sequence>
<feature type="domain" description="Post-SET" evidence="15">
    <location>
        <begin position="1982"/>
        <end position="1998"/>
    </location>
</feature>
<feature type="compositionally biased region" description="Polar residues" evidence="13">
    <location>
        <begin position="738"/>
        <end position="757"/>
    </location>
</feature>
<evidence type="ECO:0000259" key="15">
    <source>
        <dbReference type="PROSITE" id="PS50868"/>
    </source>
</evidence>
<dbReference type="SMART" id="SM00317">
    <property type="entry name" value="SET"/>
    <property type="match status" value="1"/>
</dbReference>
<dbReference type="EMBL" id="HE600936">
    <property type="protein sequence ID" value="CAP35687.2"/>
    <property type="molecule type" value="Genomic_DNA"/>
</dbReference>
<comment type="catalytic activity">
    <reaction evidence="12">
        <text>N(6),N(6)-dimethyl-L-lysyl(4)-[histone H3] + S-adenosyl-L-methionine = N(6),N(6),N(6)-trimethyl-L-lysyl(4)-[histone H3] + S-adenosyl-L-homocysteine + H(+)</text>
        <dbReference type="Rhea" id="RHEA:60272"/>
        <dbReference type="Rhea" id="RHEA-COMP:15537"/>
        <dbReference type="Rhea" id="RHEA-COMP:15540"/>
        <dbReference type="ChEBI" id="CHEBI:15378"/>
        <dbReference type="ChEBI" id="CHEBI:57856"/>
        <dbReference type="ChEBI" id="CHEBI:59789"/>
        <dbReference type="ChEBI" id="CHEBI:61961"/>
        <dbReference type="ChEBI" id="CHEBI:61976"/>
    </reaction>
</comment>
<dbReference type="GO" id="GO:0140999">
    <property type="term" value="F:histone H3K4 trimethyltransferase activity"/>
    <property type="evidence" value="ECO:0007669"/>
    <property type="project" value="UniProtKB-EC"/>
</dbReference>
<dbReference type="Pfam" id="PF00076">
    <property type="entry name" value="RRM_1"/>
    <property type="match status" value="1"/>
</dbReference>
<evidence type="ECO:0000256" key="9">
    <source>
        <dbReference type="ARBA" id="ARBA00023242"/>
    </source>
</evidence>
<dbReference type="InterPro" id="IPR003616">
    <property type="entry name" value="Post-SET_dom"/>
</dbReference>
<evidence type="ECO:0000256" key="12">
    <source>
        <dbReference type="ARBA" id="ARBA00049129"/>
    </source>
</evidence>
<evidence type="ECO:0000313" key="18">
    <source>
        <dbReference type="EMBL" id="CAP35687.2"/>
    </source>
</evidence>
<evidence type="ECO:0000259" key="16">
    <source>
        <dbReference type="PROSITE" id="PS51710"/>
    </source>
</evidence>
<dbReference type="RefSeq" id="XP_045096410.1">
    <property type="nucleotide sequence ID" value="XM_045243801.1"/>
</dbReference>
<dbReference type="PROSITE" id="PS50868">
    <property type="entry name" value="POST_SET"/>
    <property type="match status" value="1"/>
</dbReference>
<dbReference type="GO" id="GO:0032259">
    <property type="term" value="P:methylation"/>
    <property type="evidence" value="ECO:0007669"/>
    <property type="project" value="UniProtKB-KW"/>
</dbReference>
<dbReference type="Proteomes" id="UP000008549">
    <property type="component" value="Unassembled WGS sequence"/>
</dbReference>
<dbReference type="PANTHER" id="PTHR45814:SF2">
    <property type="entry name" value="HISTONE-LYSINE N-METHYLTRANSFERASE SETD1"/>
    <property type="match status" value="1"/>
</dbReference>
<evidence type="ECO:0000256" key="10">
    <source>
        <dbReference type="ARBA" id="ARBA00047571"/>
    </source>
</evidence>
<dbReference type="STRING" id="6238.A8XT84"/>
<dbReference type="FunCoup" id="A8XT84">
    <property type="interactions" value="361"/>
</dbReference>
<dbReference type="InterPro" id="IPR000504">
    <property type="entry name" value="RRM_dom"/>
</dbReference>
<feature type="region of interest" description="Disordered" evidence="13">
    <location>
        <begin position="1354"/>
        <end position="1517"/>
    </location>
</feature>
<dbReference type="InterPro" id="IPR006073">
    <property type="entry name" value="GTP-bd"/>
</dbReference>
<keyword evidence="8" id="KW-0342">GTP-binding</keyword>
<dbReference type="HOGENOM" id="CLU_003095_0_0_1"/>
<dbReference type="SMART" id="SM01291">
    <property type="entry name" value="N-SET"/>
    <property type="match status" value="1"/>
</dbReference>
<dbReference type="InterPro" id="IPR035979">
    <property type="entry name" value="RBD_domain_sf"/>
</dbReference>
<keyword evidence="5" id="KW-0949">S-adenosyl-L-methionine</keyword>
<evidence type="ECO:0000256" key="8">
    <source>
        <dbReference type="ARBA" id="ARBA00023134"/>
    </source>
</evidence>
<dbReference type="Pfam" id="PF01018">
    <property type="entry name" value="GTP1_OBG"/>
    <property type="match status" value="1"/>
</dbReference>
<comment type="catalytic activity">
    <reaction evidence="10">
        <text>L-lysyl(4)-[histone H3] + 3 S-adenosyl-L-methionine = N(6),N(6),N(6)-trimethyl-L-lysyl(4)-[histone H3] + 3 S-adenosyl-L-homocysteine + 3 H(+)</text>
        <dbReference type="Rhea" id="RHEA:60260"/>
        <dbReference type="Rhea" id="RHEA-COMP:15537"/>
        <dbReference type="Rhea" id="RHEA-COMP:15547"/>
        <dbReference type="ChEBI" id="CHEBI:15378"/>
        <dbReference type="ChEBI" id="CHEBI:29969"/>
        <dbReference type="ChEBI" id="CHEBI:57856"/>
        <dbReference type="ChEBI" id="CHEBI:59789"/>
        <dbReference type="ChEBI" id="CHEBI:61961"/>
        <dbReference type="EC" id="2.1.1.354"/>
    </reaction>
</comment>
<feature type="compositionally biased region" description="Basic and acidic residues" evidence="13">
    <location>
        <begin position="792"/>
        <end position="808"/>
    </location>
</feature>
<reference evidence="18 19" key="2">
    <citation type="journal article" date="2011" name="PLoS Genet.">
        <title>Caenorhabditis briggsae recombinant inbred line genotypes reveal inter-strain incompatibility and the evolution of recombination.</title>
        <authorList>
            <person name="Ross J.A."/>
            <person name="Koboldt D.C."/>
            <person name="Staisch J.E."/>
            <person name="Chamberlin H.M."/>
            <person name="Gupta B.P."/>
            <person name="Miller R.D."/>
            <person name="Baird S.E."/>
            <person name="Haag E.S."/>
        </authorList>
    </citation>
    <scope>NUCLEOTIDE SEQUENCE [LARGE SCALE GENOMIC DNA]</scope>
    <source>
        <strain evidence="18 19">AF16</strain>
    </source>
</reference>
<accession>A8XT84</accession>
<feature type="region of interest" description="Disordered" evidence="13">
    <location>
        <begin position="620"/>
        <end position="639"/>
    </location>
</feature>
<dbReference type="CTD" id="8584214"/>
<feature type="compositionally biased region" description="Low complexity" evidence="13">
    <location>
        <begin position="1382"/>
        <end position="1420"/>
    </location>
</feature>
<dbReference type="EC" id="2.1.1.354" evidence="2"/>
<proteinExistence type="predicted"/>
<evidence type="ECO:0000256" key="11">
    <source>
        <dbReference type="ARBA" id="ARBA00047583"/>
    </source>
</evidence>
<dbReference type="SUPFAM" id="SSF54928">
    <property type="entry name" value="RNA-binding domain, RBD"/>
    <property type="match status" value="1"/>
</dbReference>
<dbReference type="KEGG" id="cbr:CBG_18192"/>
<feature type="region of interest" description="Disordered" evidence="13">
    <location>
        <begin position="792"/>
        <end position="905"/>
    </location>
</feature>
<keyword evidence="6" id="KW-0547">Nucleotide-binding</keyword>
<dbReference type="GeneID" id="8584214"/>
<feature type="compositionally biased region" description="Low complexity" evidence="13">
    <location>
        <begin position="1496"/>
        <end position="1512"/>
    </location>
</feature>
<reference evidence="18 19" key="1">
    <citation type="journal article" date="2003" name="PLoS Biol.">
        <title>The genome sequence of Caenorhabditis briggsae: a platform for comparative genomics.</title>
        <authorList>
            <person name="Stein L.D."/>
            <person name="Bao Z."/>
            <person name="Blasiar D."/>
            <person name="Blumenthal T."/>
            <person name="Brent M.R."/>
            <person name="Chen N."/>
            <person name="Chinwalla A."/>
            <person name="Clarke L."/>
            <person name="Clee C."/>
            <person name="Coghlan A."/>
            <person name="Coulson A."/>
            <person name="D'Eustachio P."/>
            <person name="Fitch D.H."/>
            <person name="Fulton L.A."/>
            <person name="Fulton R.E."/>
            <person name="Griffiths-Jones S."/>
            <person name="Harris T.W."/>
            <person name="Hillier L.W."/>
            <person name="Kamath R."/>
            <person name="Kuwabara P.E."/>
            <person name="Mardis E.R."/>
            <person name="Marra M.A."/>
            <person name="Miner T.L."/>
            <person name="Minx P."/>
            <person name="Mullikin J.C."/>
            <person name="Plumb R.W."/>
            <person name="Rogers J."/>
            <person name="Schein J.E."/>
            <person name="Sohrmann M."/>
            <person name="Spieth J."/>
            <person name="Stajich J.E."/>
            <person name="Wei C."/>
            <person name="Willey D."/>
            <person name="Wilson R.K."/>
            <person name="Durbin R."/>
            <person name="Waterston R.H."/>
        </authorList>
    </citation>
    <scope>NUCLEOTIDE SEQUENCE [LARGE SCALE GENOMIC DNA]</scope>
    <source>
        <strain evidence="18 19">AF16</strain>
    </source>
</reference>
<dbReference type="InterPro" id="IPR012677">
    <property type="entry name" value="Nucleotide-bd_a/b_plait_sf"/>
</dbReference>
<evidence type="ECO:0000256" key="7">
    <source>
        <dbReference type="ARBA" id="ARBA00022853"/>
    </source>
</evidence>
<feature type="domain" description="Obg" evidence="17">
    <location>
        <begin position="24"/>
        <end position="161"/>
    </location>
</feature>
<evidence type="ECO:0000256" key="6">
    <source>
        <dbReference type="ARBA" id="ARBA00022741"/>
    </source>
</evidence>
<dbReference type="Gene3D" id="3.40.50.300">
    <property type="entry name" value="P-loop containing nucleotide triphosphate hydrolases"/>
    <property type="match status" value="1"/>
</dbReference>
<evidence type="ECO:0000256" key="13">
    <source>
        <dbReference type="SAM" id="MobiDB-lite"/>
    </source>
</evidence>
<dbReference type="Gene3D" id="2.70.210.12">
    <property type="entry name" value="GTP1/OBG domain"/>
    <property type="match status" value="1"/>
</dbReference>
<dbReference type="GO" id="GO:0042254">
    <property type="term" value="P:ribosome biogenesis"/>
    <property type="evidence" value="ECO:0007669"/>
    <property type="project" value="UniProtKB-UniRule"/>
</dbReference>
<keyword evidence="9" id="KW-0539">Nucleus</keyword>
<dbReference type="InterPro" id="IPR027417">
    <property type="entry name" value="P-loop_NTPase"/>
</dbReference>
<evidence type="ECO:0000259" key="14">
    <source>
        <dbReference type="PROSITE" id="PS50280"/>
    </source>
</evidence>
<evidence type="ECO:0000256" key="5">
    <source>
        <dbReference type="ARBA" id="ARBA00022691"/>
    </source>
</evidence>
<gene>
    <name evidence="18" type="ORF">CBG18192</name>
    <name evidence="18" type="ORF">CBG_18192</name>
</gene>
<feature type="region of interest" description="Disordered" evidence="13">
    <location>
        <begin position="1155"/>
        <end position="1185"/>
    </location>
</feature>
<dbReference type="Gene3D" id="2.170.270.10">
    <property type="entry name" value="SET domain"/>
    <property type="match status" value="1"/>
</dbReference>
<dbReference type="InterPro" id="IPR024657">
    <property type="entry name" value="COMPASS_Set1_N-SET"/>
</dbReference>
<dbReference type="CDD" id="cd01898">
    <property type="entry name" value="Obg"/>
    <property type="match status" value="1"/>
</dbReference>
<dbReference type="OMA" id="YCTIPPK"/>
<feature type="compositionally biased region" description="Low complexity" evidence="13">
    <location>
        <begin position="934"/>
        <end position="948"/>
    </location>
</feature>
<feature type="compositionally biased region" description="Pro residues" evidence="13">
    <location>
        <begin position="672"/>
        <end position="697"/>
    </location>
</feature>
<comment type="subcellular location">
    <subcellularLocation>
        <location evidence="1">Nucleus</location>
    </subcellularLocation>
</comment>
<dbReference type="InParanoid" id="A8XT84"/>
<feature type="region of interest" description="Disordered" evidence="13">
    <location>
        <begin position="716"/>
        <end position="757"/>
    </location>
</feature>
<feature type="region of interest" description="Disordered" evidence="13">
    <location>
        <begin position="665"/>
        <end position="697"/>
    </location>
</feature>
<feature type="compositionally biased region" description="Basic residues" evidence="13">
    <location>
        <begin position="1356"/>
        <end position="1374"/>
    </location>
</feature>
<comment type="catalytic activity">
    <reaction evidence="11">
        <text>N(6)-methyl-L-lysyl(4)-[histone H3] + S-adenosyl-L-methionine = N(6),N(6)-dimethyl-L-lysyl(4)-[histone H3] + S-adenosyl-L-homocysteine + H(+)</text>
        <dbReference type="Rhea" id="RHEA:60268"/>
        <dbReference type="Rhea" id="RHEA-COMP:15540"/>
        <dbReference type="Rhea" id="RHEA-COMP:15543"/>
        <dbReference type="ChEBI" id="CHEBI:15378"/>
        <dbReference type="ChEBI" id="CHEBI:57856"/>
        <dbReference type="ChEBI" id="CHEBI:59789"/>
        <dbReference type="ChEBI" id="CHEBI:61929"/>
        <dbReference type="ChEBI" id="CHEBI:61976"/>
    </reaction>
</comment>
<feature type="compositionally biased region" description="Basic and acidic residues" evidence="13">
    <location>
        <begin position="375"/>
        <end position="387"/>
    </location>
</feature>
<dbReference type="SMART" id="SM00360">
    <property type="entry name" value="RRM"/>
    <property type="match status" value="1"/>
</dbReference>
<dbReference type="GO" id="GO:0005525">
    <property type="term" value="F:GTP binding"/>
    <property type="evidence" value="ECO:0007669"/>
    <property type="project" value="UniProtKB-KW"/>
</dbReference>
<feature type="region of interest" description="Disordered" evidence="13">
    <location>
        <begin position="1199"/>
        <end position="1225"/>
    </location>
</feature>
<dbReference type="PRINTS" id="PR00326">
    <property type="entry name" value="GTP1OBG"/>
</dbReference>
<dbReference type="PANTHER" id="PTHR45814">
    <property type="entry name" value="HISTONE-LYSINE N-METHYLTRANSFERASE SETD1"/>
    <property type="match status" value="1"/>
</dbReference>
<keyword evidence="4" id="KW-0808">Transferase</keyword>
<dbReference type="InterPro" id="IPR001214">
    <property type="entry name" value="SET_dom"/>
</dbReference>
<dbReference type="InterPro" id="IPR031167">
    <property type="entry name" value="G_OBG"/>
</dbReference>
<dbReference type="SUPFAM" id="SSF82199">
    <property type="entry name" value="SET domain"/>
    <property type="match status" value="1"/>
</dbReference>
<feature type="domain" description="OBG-type G" evidence="16">
    <location>
        <begin position="162"/>
        <end position="366"/>
    </location>
</feature>
<feature type="region of interest" description="Disordered" evidence="13">
    <location>
        <begin position="375"/>
        <end position="400"/>
    </location>
</feature>
<dbReference type="PROSITE" id="PS50280">
    <property type="entry name" value="SET"/>
    <property type="match status" value="1"/>
</dbReference>
<feature type="domain" description="SET" evidence="14">
    <location>
        <begin position="1873"/>
        <end position="1998"/>
    </location>
</feature>
<dbReference type="Pfam" id="PF00856">
    <property type="entry name" value="SET"/>
    <property type="match status" value="1"/>
</dbReference>
<dbReference type="PROSITE" id="PS51883">
    <property type="entry name" value="OBG"/>
    <property type="match status" value="1"/>
</dbReference>
<dbReference type="SMART" id="SM00508">
    <property type="entry name" value="PostSET"/>
    <property type="match status" value="1"/>
</dbReference>
<organism evidence="18 19">
    <name type="scientific">Caenorhabditis briggsae</name>
    <dbReference type="NCBI Taxonomy" id="6238"/>
    <lineage>
        <taxon>Eukaryota</taxon>
        <taxon>Metazoa</taxon>
        <taxon>Ecdysozoa</taxon>
        <taxon>Nematoda</taxon>
        <taxon>Chromadorea</taxon>
        <taxon>Rhabditida</taxon>
        <taxon>Rhabditina</taxon>
        <taxon>Rhabditomorpha</taxon>
        <taxon>Rhabditoidea</taxon>
        <taxon>Rhabditidae</taxon>
        <taxon>Peloderinae</taxon>
        <taxon>Caenorhabditis</taxon>
    </lineage>
</organism>
<keyword evidence="7" id="KW-0156">Chromatin regulator</keyword>
<evidence type="ECO:0000259" key="17">
    <source>
        <dbReference type="PROSITE" id="PS51883"/>
    </source>
</evidence>
<dbReference type="Gene3D" id="3.30.70.330">
    <property type="match status" value="1"/>
</dbReference>
<protein>
    <recommendedName>
        <fullName evidence="2">[histone H3]-lysine(4) N-trimethyltransferase</fullName>
        <ecNumber evidence="2">2.1.1.354</ecNumber>
    </recommendedName>
</protein>
<dbReference type="SUPFAM" id="SSF82051">
    <property type="entry name" value="Obg GTP-binding protein N-terminal domain"/>
    <property type="match status" value="1"/>
</dbReference>
<evidence type="ECO:0000256" key="1">
    <source>
        <dbReference type="ARBA" id="ARBA00004123"/>
    </source>
</evidence>
<dbReference type="Pfam" id="PF01926">
    <property type="entry name" value="MMR_HSR1"/>
    <property type="match status" value="1"/>
</dbReference>
<evidence type="ECO:0000256" key="3">
    <source>
        <dbReference type="ARBA" id="ARBA00022603"/>
    </source>
</evidence>